<dbReference type="CDD" id="cd06222">
    <property type="entry name" value="RNase_H_like"/>
    <property type="match status" value="1"/>
</dbReference>
<organism evidence="2 3">
    <name type="scientific">Linum tenue</name>
    <dbReference type="NCBI Taxonomy" id="586396"/>
    <lineage>
        <taxon>Eukaryota</taxon>
        <taxon>Viridiplantae</taxon>
        <taxon>Streptophyta</taxon>
        <taxon>Embryophyta</taxon>
        <taxon>Tracheophyta</taxon>
        <taxon>Spermatophyta</taxon>
        <taxon>Magnoliopsida</taxon>
        <taxon>eudicotyledons</taxon>
        <taxon>Gunneridae</taxon>
        <taxon>Pentapetalae</taxon>
        <taxon>rosids</taxon>
        <taxon>fabids</taxon>
        <taxon>Malpighiales</taxon>
        <taxon>Linaceae</taxon>
        <taxon>Linum</taxon>
    </lineage>
</organism>
<dbReference type="InterPro" id="IPR002156">
    <property type="entry name" value="RNaseH_domain"/>
</dbReference>
<dbReference type="InterPro" id="IPR053151">
    <property type="entry name" value="RNase_H-like"/>
</dbReference>
<accession>A0AAV0RYK4</accession>
<dbReference type="InterPro" id="IPR012337">
    <property type="entry name" value="RNaseH-like_sf"/>
</dbReference>
<sequence>VEGLQLAWNLGCRRVRVELDSSCTIQLLESRSTDTHHHTTVVARYQELMRQGWEVTTSHIYRETNKCADYLASHGHSLSPGVHVMTRSVPLLYNFLMYDSQGLSEPRLVLNES</sequence>
<gene>
    <name evidence="2" type="ORF">LITE_LOCUS50157</name>
</gene>
<feature type="non-terminal residue" evidence="2">
    <location>
        <position position="1"/>
    </location>
</feature>
<dbReference type="GO" id="GO:0003676">
    <property type="term" value="F:nucleic acid binding"/>
    <property type="evidence" value="ECO:0007669"/>
    <property type="project" value="InterPro"/>
</dbReference>
<dbReference type="InterPro" id="IPR044730">
    <property type="entry name" value="RNase_H-like_dom_plant"/>
</dbReference>
<reference evidence="2" key="1">
    <citation type="submission" date="2022-08" db="EMBL/GenBank/DDBJ databases">
        <authorList>
            <person name="Gutierrez-Valencia J."/>
        </authorList>
    </citation>
    <scope>NUCLEOTIDE SEQUENCE</scope>
</reference>
<evidence type="ECO:0000313" key="2">
    <source>
        <dbReference type="EMBL" id="CAI0584405.1"/>
    </source>
</evidence>
<proteinExistence type="predicted"/>
<dbReference type="EMBL" id="CAMGYJ010000011">
    <property type="protein sequence ID" value="CAI0584405.1"/>
    <property type="molecule type" value="Genomic_DNA"/>
</dbReference>
<protein>
    <recommendedName>
        <fullName evidence="1">RNase H type-1 domain-containing protein</fullName>
    </recommendedName>
</protein>
<dbReference type="Pfam" id="PF13456">
    <property type="entry name" value="RVT_3"/>
    <property type="match status" value="1"/>
</dbReference>
<dbReference type="PANTHER" id="PTHR47723:SF19">
    <property type="entry name" value="POLYNUCLEOTIDYL TRANSFERASE, RIBONUCLEASE H-LIKE SUPERFAMILY PROTEIN"/>
    <property type="match status" value="1"/>
</dbReference>
<dbReference type="SUPFAM" id="SSF53098">
    <property type="entry name" value="Ribonuclease H-like"/>
    <property type="match status" value="1"/>
</dbReference>
<dbReference type="AlphaFoldDB" id="A0AAV0RYK4"/>
<comment type="caution">
    <text evidence="2">The sequence shown here is derived from an EMBL/GenBank/DDBJ whole genome shotgun (WGS) entry which is preliminary data.</text>
</comment>
<evidence type="ECO:0000313" key="3">
    <source>
        <dbReference type="Proteomes" id="UP001154282"/>
    </source>
</evidence>
<evidence type="ECO:0000259" key="1">
    <source>
        <dbReference type="Pfam" id="PF13456"/>
    </source>
</evidence>
<keyword evidence="3" id="KW-1185">Reference proteome</keyword>
<dbReference type="InterPro" id="IPR036397">
    <property type="entry name" value="RNaseH_sf"/>
</dbReference>
<dbReference type="GO" id="GO:0004523">
    <property type="term" value="F:RNA-DNA hybrid ribonuclease activity"/>
    <property type="evidence" value="ECO:0007669"/>
    <property type="project" value="InterPro"/>
</dbReference>
<dbReference type="PANTHER" id="PTHR47723">
    <property type="entry name" value="OS05G0353850 PROTEIN"/>
    <property type="match status" value="1"/>
</dbReference>
<name>A0AAV0RYK4_9ROSI</name>
<dbReference type="Gene3D" id="3.30.420.10">
    <property type="entry name" value="Ribonuclease H-like superfamily/Ribonuclease H"/>
    <property type="match status" value="1"/>
</dbReference>
<dbReference type="Proteomes" id="UP001154282">
    <property type="component" value="Unassembled WGS sequence"/>
</dbReference>
<feature type="domain" description="RNase H type-1" evidence="1">
    <location>
        <begin position="2"/>
        <end position="74"/>
    </location>
</feature>